<dbReference type="InterPro" id="IPR039421">
    <property type="entry name" value="Type_1_exporter"/>
</dbReference>
<keyword evidence="10" id="KW-1185">Reference proteome</keyword>
<evidence type="ECO:0000256" key="3">
    <source>
        <dbReference type="ARBA" id="ARBA00022692"/>
    </source>
</evidence>
<dbReference type="AlphaFoldDB" id="A0A7J7N3Y5"/>
<feature type="domain" description="ABC transmembrane type-1" evidence="8">
    <location>
        <begin position="618"/>
        <end position="779"/>
    </location>
</feature>
<protein>
    <recommendedName>
        <fullName evidence="8">ABC transmembrane type-1 domain-containing protein</fullName>
    </recommendedName>
</protein>
<sequence>MLSASRYFRVCELFQRKPLVAADMRGSHRGFRSVMLLQHHGYRSCTDELMRNETYLSYRCNNSMGVVRRGGFLKHLHVFLSDSTPSSSGRSLWFYRESLGHALFSTSTSGITDRKQVLKQTDTGILKKSPPEEHVADMRILRTLAKYLWLKDNFEFRLRVVMAVGLLIGAKVLNVQVPFLFKLAIDWLTAATGAGSQLASFSTANSTLLAVFVSPTAVLMGYGIARTGSTACNELRNALFSKVALRTIRTISRQISAAAESEATLILLNPFILTNIKPSLVACILWIKTDYGSPPAAAAKTVPVLSKMGNFNDKKKHFGKSSPLNTGEREHCLLDPGPLACPLTLRGLLFHRQSCARNFLIKRYDHQELRGQYTNAHGNPNIRSNSPRQDCALVHVKFSKLYHHSYAGVLAFAQPRPSISPQVLVLEQSFHTPKLSVCRQTGALNRIIDRGSRAINFILSAMVFNVVPTILEGIVRGEEDDRDLKREAFQRLENSNVRKDGFQTSVGVEIDIDGLKINHHDVPKEIEVPRAIDFVGGVDEDALESSRPWSHEEAAIMARDSTRSKLPIKSFNRKTTPNRGNPGKRMEDSPVQSSKSIGPPQSRMGLEVRSDSMERLLILQISMVSGILAYKFGASFAWITSLSVAAYVAFTLSVTQWRTKFRQAMNKADNDASTRAIDSLINYETVKYFNNEEYEAEKYDKYLKRYEDAAIKTQSSLAYLNFGQNVIFSTALSTAMVLCSNGIMNGDMTVGDLVMVNGLLFQLSLPLNFLGSVYRETRQSLVDMTSMFQLLEVSLLELYSTVTR</sequence>
<evidence type="ECO:0000313" key="9">
    <source>
        <dbReference type="EMBL" id="KAF6161740.1"/>
    </source>
</evidence>
<keyword evidence="3 7" id="KW-0812">Transmembrane</keyword>
<organism evidence="9 10">
    <name type="scientific">Kingdonia uniflora</name>
    <dbReference type="NCBI Taxonomy" id="39325"/>
    <lineage>
        <taxon>Eukaryota</taxon>
        <taxon>Viridiplantae</taxon>
        <taxon>Streptophyta</taxon>
        <taxon>Embryophyta</taxon>
        <taxon>Tracheophyta</taxon>
        <taxon>Spermatophyta</taxon>
        <taxon>Magnoliopsida</taxon>
        <taxon>Ranunculales</taxon>
        <taxon>Circaeasteraceae</taxon>
        <taxon>Kingdonia</taxon>
    </lineage>
</organism>
<dbReference type="GO" id="GO:0006879">
    <property type="term" value="P:intracellular iron ion homeostasis"/>
    <property type="evidence" value="ECO:0007669"/>
    <property type="project" value="TreeGrafter"/>
</dbReference>
<feature type="transmembrane region" description="Helical" evidence="7">
    <location>
        <begin position="636"/>
        <end position="657"/>
    </location>
</feature>
<evidence type="ECO:0000313" key="10">
    <source>
        <dbReference type="Proteomes" id="UP000541444"/>
    </source>
</evidence>
<evidence type="ECO:0000256" key="7">
    <source>
        <dbReference type="SAM" id="Phobius"/>
    </source>
</evidence>
<dbReference type="PANTHER" id="PTHR24221:SF402">
    <property type="entry name" value="IRON-SULFUR CLUSTERS TRANSPORTER ABCB7, MITOCHONDRIAL"/>
    <property type="match status" value="1"/>
</dbReference>
<dbReference type="EMBL" id="JACGCM010001099">
    <property type="protein sequence ID" value="KAF6161740.1"/>
    <property type="molecule type" value="Genomic_DNA"/>
</dbReference>
<feature type="non-terminal residue" evidence="9">
    <location>
        <position position="1"/>
    </location>
</feature>
<dbReference type="InterPro" id="IPR011527">
    <property type="entry name" value="ABC1_TM_dom"/>
</dbReference>
<dbReference type="Gene3D" id="1.20.1560.10">
    <property type="entry name" value="ABC transporter type 1, transmembrane domain"/>
    <property type="match status" value="2"/>
</dbReference>
<dbReference type="PROSITE" id="PS50929">
    <property type="entry name" value="ABC_TM1F"/>
    <property type="match status" value="1"/>
</dbReference>
<reference evidence="9 10" key="1">
    <citation type="journal article" date="2020" name="IScience">
        <title>Genome Sequencing of the Endangered Kingdonia uniflora (Circaeasteraceae, Ranunculales) Reveals Potential Mechanisms of Evolutionary Specialization.</title>
        <authorList>
            <person name="Sun Y."/>
            <person name="Deng T."/>
            <person name="Zhang A."/>
            <person name="Moore M.J."/>
            <person name="Landis J.B."/>
            <person name="Lin N."/>
            <person name="Zhang H."/>
            <person name="Zhang X."/>
            <person name="Huang J."/>
            <person name="Zhang X."/>
            <person name="Sun H."/>
            <person name="Wang H."/>
        </authorList>
    </citation>
    <scope>NUCLEOTIDE SEQUENCE [LARGE SCALE GENOMIC DNA]</scope>
    <source>
        <strain evidence="9">TB1705</strain>
        <tissue evidence="9">Leaf</tissue>
    </source>
</reference>
<dbReference type="InterPro" id="IPR036640">
    <property type="entry name" value="ABC1_TM_sf"/>
</dbReference>
<dbReference type="GO" id="GO:0140359">
    <property type="term" value="F:ABC-type transporter activity"/>
    <property type="evidence" value="ECO:0007669"/>
    <property type="project" value="InterPro"/>
</dbReference>
<accession>A0A7J7N3Y5</accession>
<comment type="subcellular location">
    <subcellularLocation>
        <location evidence="1">Membrane</location>
        <topology evidence="1">Multi-pass membrane protein</topology>
    </subcellularLocation>
</comment>
<dbReference type="Pfam" id="PF00664">
    <property type="entry name" value="ABC_membrane"/>
    <property type="match status" value="1"/>
</dbReference>
<dbReference type="CDD" id="cd18582">
    <property type="entry name" value="ABC_6TM_ATM1_ABCB7"/>
    <property type="match status" value="1"/>
</dbReference>
<name>A0A7J7N3Y5_9MAGN</name>
<evidence type="ECO:0000259" key="8">
    <source>
        <dbReference type="PROSITE" id="PS50929"/>
    </source>
</evidence>
<feature type="region of interest" description="Disordered" evidence="6">
    <location>
        <begin position="567"/>
        <end position="605"/>
    </location>
</feature>
<dbReference type="GO" id="GO:0005743">
    <property type="term" value="C:mitochondrial inner membrane"/>
    <property type="evidence" value="ECO:0007669"/>
    <property type="project" value="TreeGrafter"/>
</dbReference>
<dbReference type="SUPFAM" id="SSF90123">
    <property type="entry name" value="ABC transporter transmembrane region"/>
    <property type="match status" value="2"/>
</dbReference>
<dbReference type="PANTHER" id="PTHR24221">
    <property type="entry name" value="ATP-BINDING CASSETTE SUB-FAMILY B"/>
    <property type="match status" value="1"/>
</dbReference>
<gene>
    <name evidence="9" type="ORF">GIB67_009109</name>
</gene>
<dbReference type="OrthoDB" id="6500128at2759"/>
<dbReference type="Proteomes" id="UP000541444">
    <property type="component" value="Unassembled WGS sequence"/>
</dbReference>
<comment type="caution">
    <text evidence="9">The sequence shown here is derived from an EMBL/GenBank/DDBJ whole genome shotgun (WGS) entry which is preliminary data.</text>
</comment>
<evidence type="ECO:0000256" key="2">
    <source>
        <dbReference type="ARBA" id="ARBA00022448"/>
    </source>
</evidence>
<dbReference type="GO" id="GO:0005524">
    <property type="term" value="F:ATP binding"/>
    <property type="evidence" value="ECO:0007669"/>
    <property type="project" value="InterPro"/>
</dbReference>
<keyword evidence="4 7" id="KW-1133">Transmembrane helix</keyword>
<evidence type="ECO:0000256" key="5">
    <source>
        <dbReference type="ARBA" id="ARBA00023136"/>
    </source>
</evidence>
<evidence type="ECO:0000256" key="4">
    <source>
        <dbReference type="ARBA" id="ARBA00022989"/>
    </source>
</evidence>
<evidence type="ECO:0000256" key="1">
    <source>
        <dbReference type="ARBA" id="ARBA00004141"/>
    </source>
</evidence>
<proteinExistence type="predicted"/>
<keyword evidence="2" id="KW-0813">Transport</keyword>
<evidence type="ECO:0000256" key="6">
    <source>
        <dbReference type="SAM" id="MobiDB-lite"/>
    </source>
</evidence>
<keyword evidence="5 7" id="KW-0472">Membrane</keyword>